<dbReference type="Proteomes" id="UP000186004">
    <property type="component" value="Unassembled WGS sequence"/>
</dbReference>
<sequence length="281" mass="31975">MASVERSTTRSRSWSAWAGSREELLKIGAELEKLYEQRRQAILAEYDRETDRIVKECLDSEDEILAQVRNERRQGDRVNYESRWQFTVTLSDGPEEVTGPVREVFQEFDRRTHTKVTFSGAAGPVDKERDRVKVEFEKAHPEAVFLHVRSTDPGWARQVMSKMSDEIGMGSPWWAFLYTPLGRSLYRGISWSVIYFSLYSLFSPIFPSKEDPAFNQVVGIVALLLGALLLAWAVNNRRSLNWMLPSFEVTDGGQPTGTRFLLYIAGLALAFAAGIIVNRIS</sequence>
<protein>
    <submittedName>
        <fullName evidence="2">Uncharacterized protein</fullName>
    </submittedName>
</protein>
<feature type="transmembrane region" description="Helical" evidence="1">
    <location>
        <begin position="188"/>
        <end position="207"/>
    </location>
</feature>
<name>A0A1N7FTC0_9ACTN</name>
<dbReference type="AlphaFoldDB" id="A0A1N7FTC0"/>
<organism evidence="2 3">
    <name type="scientific">Micromonospora avicenniae</name>
    <dbReference type="NCBI Taxonomy" id="1198245"/>
    <lineage>
        <taxon>Bacteria</taxon>
        <taxon>Bacillati</taxon>
        <taxon>Actinomycetota</taxon>
        <taxon>Actinomycetes</taxon>
        <taxon>Micromonosporales</taxon>
        <taxon>Micromonosporaceae</taxon>
        <taxon>Micromonospora</taxon>
    </lineage>
</organism>
<keyword evidence="1" id="KW-0812">Transmembrane</keyword>
<evidence type="ECO:0000313" key="3">
    <source>
        <dbReference type="Proteomes" id="UP000186004"/>
    </source>
</evidence>
<keyword evidence="1" id="KW-0472">Membrane</keyword>
<evidence type="ECO:0000256" key="1">
    <source>
        <dbReference type="SAM" id="Phobius"/>
    </source>
</evidence>
<feature type="transmembrane region" description="Helical" evidence="1">
    <location>
        <begin position="260"/>
        <end position="280"/>
    </location>
</feature>
<dbReference type="EMBL" id="FTNF01000048">
    <property type="protein sequence ID" value="SIS03612.1"/>
    <property type="molecule type" value="Genomic_DNA"/>
</dbReference>
<accession>A0A1N7FTC0</accession>
<evidence type="ECO:0000313" key="2">
    <source>
        <dbReference type="EMBL" id="SIS03612.1"/>
    </source>
</evidence>
<gene>
    <name evidence="2" type="ORF">SAMN05444858_1487</name>
</gene>
<keyword evidence="3" id="KW-1185">Reference proteome</keyword>
<keyword evidence="1" id="KW-1133">Transmembrane helix</keyword>
<reference evidence="2 3" key="1">
    <citation type="submission" date="2017-01" db="EMBL/GenBank/DDBJ databases">
        <authorList>
            <person name="Mah S.A."/>
            <person name="Swanson W.J."/>
            <person name="Moy G.W."/>
            <person name="Vacquier V.D."/>
        </authorList>
    </citation>
    <scope>NUCLEOTIDE SEQUENCE [LARGE SCALE GENOMIC DNA]</scope>
    <source>
        <strain evidence="2 3">DSM 45758</strain>
    </source>
</reference>
<proteinExistence type="predicted"/>
<feature type="transmembrane region" description="Helical" evidence="1">
    <location>
        <begin position="213"/>
        <end position="234"/>
    </location>
</feature>
<dbReference type="RefSeq" id="WP_139338248.1">
    <property type="nucleotide sequence ID" value="NZ_FTNF01000048.1"/>
</dbReference>